<dbReference type="PANTHER" id="PTHR43774:SF1">
    <property type="entry name" value="PEPTIDE METHIONINE SULFOXIDE REDUCTASE MSRA 2"/>
    <property type="match status" value="1"/>
</dbReference>
<evidence type="ECO:0000256" key="4">
    <source>
        <dbReference type="ARBA" id="ARBA00048782"/>
    </source>
</evidence>
<feature type="active site" evidence="5">
    <location>
        <position position="9"/>
    </location>
</feature>
<evidence type="ECO:0000256" key="5">
    <source>
        <dbReference type="HAMAP-Rule" id="MF_01401"/>
    </source>
</evidence>
<name>A0A1M6DZ02_PSEXY</name>
<dbReference type="EMBL" id="FQYQ01000005">
    <property type="protein sequence ID" value="SHI78482.1"/>
    <property type="molecule type" value="Genomic_DNA"/>
</dbReference>
<dbReference type="EC" id="1.8.4.11" evidence="5"/>
<comment type="function">
    <text evidence="5">Has an important function as a repair enzyme for proteins that have been inactivated by oxidation. Catalyzes the reversible oxidation-reduction of methionine sulfoxide in proteins to methionine.</text>
</comment>
<dbReference type="RefSeq" id="WP_072913835.1">
    <property type="nucleotide sequence ID" value="NZ_FQYQ01000005.1"/>
</dbReference>
<evidence type="ECO:0000313" key="8">
    <source>
        <dbReference type="Proteomes" id="UP000184185"/>
    </source>
</evidence>
<sequence>MKAYFAGGCFWCVTPIYKIYGVDSVVCGYSGGDEVNPSYEDVKSQKTGHRETIELTYDEGNVDYDKLLDIYLANVDPFDGEGQFIDKGFSYTLAIYYQNEKELKLAQEKIAELEATSGKKTQIALEPFKSFYKAEEEHQDYYLKNPEAFEEELKSSGRK</sequence>
<feature type="domain" description="Peptide methionine sulphoxide reductase MsrA" evidence="6">
    <location>
        <begin position="2"/>
        <end position="149"/>
    </location>
</feature>
<dbReference type="Proteomes" id="UP000184185">
    <property type="component" value="Unassembled WGS sequence"/>
</dbReference>
<evidence type="ECO:0000256" key="1">
    <source>
        <dbReference type="ARBA" id="ARBA00005591"/>
    </source>
</evidence>
<dbReference type="AlphaFoldDB" id="A0A1M6DZ02"/>
<dbReference type="OrthoDB" id="4174719at2"/>
<dbReference type="InterPro" id="IPR036509">
    <property type="entry name" value="Met_Sox_Rdtase_MsrA_sf"/>
</dbReference>
<keyword evidence="2 5" id="KW-0560">Oxidoreductase</keyword>
<dbReference type="GO" id="GO:0008113">
    <property type="term" value="F:peptide-methionine (S)-S-oxide reductase activity"/>
    <property type="evidence" value="ECO:0007669"/>
    <property type="project" value="UniProtKB-UniRule"/>
</dbReference>
<dbReference type="NCBIfam" id="TIGR00401">
    <property type="entry name" value="msrA"/>
    <property type="match status" value="1"/>
</dbReference>
<organism evidence="7 8">
    <name type="scientific">Pseudobutyrivibrio xylanivorans DSM 14809</name>
    <dbReference type="NCBI Taxonomy" id="1123012"/>
    <lineage>
        <taxon>Bacteria</taxon>
        <taxon>Bacillati</taxon>
        <taxon>Bacillota</taxon>
        <taxon>Clostridia</taxon>
        <taxon>Lachnospirales</taxon>
        <taxon>Lachnospiraceae</taxon>
        <taxon>Pseudobutyrivibrio</taxon>
    </lineage>
</organism>
<accession>A0A1M6DZ02</accession>
<dbReference type="InterPro" id="IPR002569">
    <property type="entry name" value="Met_Sox_Rdtase_MsrA_dom"/>
</dbReference>
<dbReference type="GO" id="GO:0033744">
    <property type="term" value="F:L-methionine:thioredoxin-disulfide S-oxidoreductase activity"/>
    <property type="evidence" value="ECO:0007669"/>
    <property type="project" value="RHEA"/>
</dbReference>
<dbReference type="Gene3D" id="3.30.1060.10">
    <property type="entry name" value="Peptide methionine sulphoxide reductase MsrA"/>
    <property type="match status" value="1"/>
</dbReference>
<evidence type="ECO:0000313" key="7">
    <source>
        <dbReference type="EMBL" id="SHI78482.1"/>
    </source>
</evidence>
<comment type="similarity">
    <text evidence="1 5">Belongs to the MsrA Met sulfoxide reductase family.</text>
</comment>
<comment type="catalytic activity">
    <reaction evidence="4 5">
        <text>[thioredoxin]-disulfide + L-methionine + H2O = L-methionine (S)-S-oxide + [thioredoxin]-dithiol</text>
        <dbReference type="Rhea" id="RHEA:19993"/>
        <dbReference type="Rhea" id="RHEA-COMP:10698"/>
        <dbReference type="Rhea" id="RHEA-COMP:10700"/>
        <dbReference type="ChEBI" id="CHEBI:15377"/>
        <dbReference type="ChEBI" id="CHEBI:29950"/>
        <dbReference type="ChEBI" id="CHEBI:50058"/>
        <dbReference type="ChEBI" id="CHEBI:57844"/>
        <dbReference type="ChEBI" id="CHEBI:58772"/>
        <dbReference type="EC" id="1.8.4.11"/>
    </reaction>
</comment>
<protein>
    <recommendedName>
        <fullName evidence="5">Peptide methionine sulfoxide reductase MsrA</fullName>
        <shortName evidence="5">Protein-methionine-S-oxide reductase</shortName>
        <ecNumber evidence="5">1.8.4.11</ecNumber>
    </recommendedName>
    <alternativeName>
        <fullName evidence="5">Peptide-methionine (S)-S-oxide reductase</fullName>
        <shortName evidence="5">Peptide Met(O) reductase</shortName>
    </alternativeName>
</protein>
<dbReference type="HAMAP" id="MF_01401">
    <property type="entry name" value="MsrA"/>
    <property type="match status" value="1"/>
</dbReference>
<gene>
    <name evidence="5" type="primary">msrA</name>
    <name evidence="7" type="ORF">SAMN02745725_01092</name>
</gene>
<evidence type="ECO:0000256" key="3">
    <source>
        <dbReference type="ARBA" id="ARBA00047806"/>
    </source>
</evidence>
<dbReference type="PANTHER" id="PTHR43774">
    <property type="entry name" value="PEPTIDE METHIONINE SULFOXIDE REDUCTASE"/>
    <property type="match status" value="1"/>
</dbReference>
<evidence type="ECO:0000256" key="2">
    <source>
        <dbReference type="ARBA" id="ARBA00023002"/>
    </source>
</evidence>
<dbReference type="STRING" id="185007.SAMN02910350_01201"/>
<dbReference type="Pfam" id="PF01625">
    <property type="entry name" value="PMSR"/>
    <property type="match status" value="1"/>
</dbReference>
<evidence type="ECO:0000259" key="6">
    <source>
        <dbReference type="Pfam" id="PF01625"/>
    </source>
</evidence>
<dbReference type="SUPFAM" id="SSF55068">
    <property type="entry name" value="Peptide methionine sulfoxide reductase"/>
    <property type="match status" value="1"/>
</dbReference>
<keyword evidence="8" id="KW-1185">Reference proteome</keyword>
<proteinExistence type="inferred from homology"/>
<comment type="catalytic activity">
    <reaction evidence="3 5">
        <text>L-methionyl-[protein] + [thioredoxin]-disulfide + H2O = L-methionyl-(S)-S-oxide-[protein] + [thioredoxin]-dithiol</text>
        <dbReference type="Rhea" id="RHEA:14217"/>
        <dbReference type="Rhea" id="RHEA-COMP:10698"/>
        <dbReference type="Rhea" id="RHEA-COMP:10700"/>
        <dbReference type="Rhea" id="RHEA-COMP:12313"/>
        <dbReference type="Rhea" id="RHEA-COMP:12315"/>
        <dbReference type="ChEBI" id="CHEBI:15377"/>
        <dbReference type="ChEBI" id="CHEBI:16044"/>
        <dbReference type="ChEBI" id="CHEBI:29950"/>
        <dbReference type="ChEBI" id="CHEBI:44120"/>
        <dbReference type="ChEBI" id="CHEBI:50058"/>
        <dbReference type="EC" id="1.8.4.11"/>
    </reaction>
</comment>
<reference evidence="7 8" key="1">
    <citation type="submission" date="2016-11" db="EMBL/GenBank/DDBJ databases">
        <authorList>
            <person name="Jaros S."/>
            <person name="Januszkiewicz K."/>
            <person name="Wedrychowicz H."/>
        </authorList>
    </citation>
    <scope>NUCLEOTIDE SEQUENCE [LARGE SCALE GENOMIC DNA]</scope>
    <source>
        <strain evidence="7 8">DSM 14809</strain>
    </source>
</reference>